<feature type="transmembrane region" description="Helical" evidence="2">
    <location>
        <begin position="289"/>
        <end position="313"/>
    </location>
</feature>
<dbReference type="InterPro" id="IPR005182">
    <property type="entry name" value="YdbS-like_PH"/>
</dbReference>
<feature type="transmembrane region" description="Helical" evidence="2">
    <location>
        <begin position="433"/>
        <end position="450"/>
    </location>
</feature>
<dbReference type="Pfam" id="PF03703">
    <property type="entry name" value="bPH_2"/>
    <property type="match status" value="2"/>
</dbReference>
<evidence type="ECO:0000256" key="2">
    <source>
        <dbReference type="SAM" id="Phobius"/>
    </source>
</evidence>
<name>A0ABN2ND82_9PSEU</name>
<accession>A0ABN2ND82</accession>
<dbReference type="PIRSF" id="PIRSF026631">
    <property type="entry name" value="UCP026631"/>
    <property type="match status" value="1"/>
</dbReference>
<feature type="transmembrane region" description="Helical" evidence="2">
    <location>
        <begin position="21"/>
        <end position="38"/>
    </location>
</feature>
<dbReference type="Proteomes" id="UP001500449">
    <property type="component" value="Unassembled WGS sequence"/>
</dbReference>
<feature type="transmembrane region" description="Helical" evidence="2">
    <location>
        <begin position="456"/>
        <end position="476"/>
    </location>
</feature>
<feature type="region of interest" description="Disordered" evidence="1">
    <location>
        <begin position="156"/>
        <end position="226"/>
    </location>
</feature>
<keyword evidence="2" id="KW-0472">Membrane</keyword>
<evidence type="ECO:0000313" key="4">
    <source>
        <dbReference type="EMBL" id="GAA1862286.1"/>
    </source>
</evidence>
<dbReference type="PANTHER" id="PTHR34473:SF2">
    <property type="entry name" value="UPF0699 TRANSMEMBRANE PROTEIN YDBT"/>
    <property type="match status" value="1"/>
</dbReference>
<feature type="domain" description="YdbS-like PH" evidence="3">
    <location>
        <begin position="491"/>
        <end position="545"/>
    </location>
</feature>
<dbReference type="PANTHER" id="PTHR34473">
    <property type="entry name" value="UPF0699 TRANSMEMBRANE PROTEIN YDBS"/>
    <property type="match status" value="1"/>
</dbReference>
<dbReference type="InterPro" id="IPR014529">
    <property type="entry name" value="UCP026631"/>
</dbReference>
<evidence type="ECO:0000313" key="5">
    <source>
        <dbReference type="Proteomes" id="UP001500449"/>
    </source>
</evidence>
<keyword evidence="2" id="KW-1133">Transmembrane helix</keyword>
<feature type="compositionally biased region" description="Low complexity" evidence="1">
    <location>
        <begin position="196"/>
        <end position="218"/>
    </location>
</feature>
<feature type="domain" description="YdbS-like PH" evidence="3">
    <location>
        <begin position="64"/>
        <end position="146"/>
    </location>
</feature>
<organism evidence="4 5">
    <name type="scientific">Pseudonocardia ailaonensis</name>
    <dbReference type="NCBI Taxonomy" id="367279"/>
    <lineage>
        <taxon>Bacteria</taxon>
        <taxon>Bacillati</taxon>
        <taxon>Actinomycetota</taxon>
        <taxon>Actinomycetes</taxon>
        <taxon>Pseudonocardiales</taxon>
        <taxon>Pseudonocardiaceae</taxon>
        <taxon>Pseudonocardia</taxon>
    </lineage>
</organism>
<comment type="caution">
    <text evidence="4">The sequence shown here is derived from an EMBL/GenBank/DDBJ whole genome shotgun (WGS) entry which is preliminary data.</text>
</comment>
<evidence type="ECO:0000256" key="1">
    <source>
        <dbReference type="SAM" id="MobiDB-lite"/>
    </source>
</evidence>
<evidence type="ECO:0000259" key="3">
    <source>
        <dbReference type="Pfam" id="PF03703"/>
    </source>
</evidence>
<keyword evidence="2" id="KW-0812">Transmembrane</keyword>
<keyword evidence="5" id="KW-1185">Reference proteome</keyword>
<dbReference type="EMBL" id="BAAAQK010000018">
    <property type="protein sequence ID" value="GAA1862286.1"/>
    <property type="molecule type" value="Genomic_DNA"/>
</dbReference>
<reference evidence="4 5" key="1">
    <citation type="journal article" date="2019" name="Int. J. Syst. Evol. Microbiol.">
        <title>The Global Catalogue of Microorganisms (GCM) 10K type strain sequencing project: providing services to taxonomists for standard genome sequencing and annotation.</title>
        <authorList>
            <consortium name="The Broad Institute Genomics Platform"/>
            <consortium name="The Broad Institute Genome Sequencing Center for Infectious Disease"/>
            <person name="Wu L."/>
            <person name="Ma J."/>
        </authorList>
    </citation>
    <scope>NUCLEOTIDE SEQUENCE [LARGE SCALE GENOMIC DNA]</scope>
    <source>
        <strain evidence="4 5">JCM 16009</strain>
    </source>
</reference>
<feature type="transmembrane region" description="Helical" evidence="2">
    <location>
        <begin position="243"/>
        <end position="265"/>
    </location>
</feature>
<proteinExistence type="predicted"/>
<gene>
    <name evidence="4" type="ORF">GCM10009836_48200</name>
</gene>
<protein>
    <recommendedName>
        <fullName evidence="3">YdbS-like PH domain-containing protein</fullName>
    </recommendedName>
</protein>
<dbReference type="RefSeq" id="WP_344421240.1">
    <property type="nucleotide sequence ID" value="NZ_BAAAQK010000018.1"/>
</dbReference>
<sequence>MTSPDAPWRRLDARMLVVAPARALIRLVPVLVVLLITGRSDDPIRLWISVGITALVVLAGVVRWRTTQYRITPERVELHSGWVRRQRRSVPRDRIRTVDLTATPLHRLFRLNVVVVRAAGTGTEHRHGGLELDAVGAAEGDSLRAELLDRVEVAPPRVGGDAPVAPHLPAPSLASDPSDTAATPDGSAPPDGSAQTAAVGPPGPGAATGTVGTGAPAAREPVARRSAPSTVELARLHWSWVRFAPLTFSALAGVGAIAAAAFNLLNELGLSPRRIGVEAAAERLARTPLWAAIGLVGAVLLLVAVVGSVVLFVERWWGYRLTRESQDGARWGRLQVRRGLLTTRSLSVAEDRIRGVAVHEPLLLRAGRGAQARVLSTGLGRDAQGGALQPPAPRAEAHRVAAAALARLHPDVRPDPTRTPLTRHPPAATRRRFTRALVPAGLLLVATVVAGEVWPALGWLWPVALFLVPLAALLALDRARALGHALSPVYLVSRLGGLSRRTVALQRSGVIGWRVRQSPFQRRAGVVTLEAVTAAGQGGYPVLDIAPGTAVALIDKVSPGLTSSGVPLEEPSEI</sequence>
<feature type="transmembrane region" description="Helical" evidence="2">
    <location>
        <begin position="44"/>
        <end position="62"/>
    </location>
</feature>